<evidence type="ECO:0000259" key="22">
    <source>
        <dbReference type="PROSITE" id="PS50089"/>
    </source>
</evidence>
<dbReference type="PANTHER" id="PTHR14134">
    <property type="entry name" value="E3 UBIQUITIN-PROTEIN LIGASE RAD18"/>
    <property type="match status" value="1"/>
</dbReference>
<keyword evidence="15" id="KW-0539">Nucleus</keyword>
<evidence type="ECO:0000256" key="18">
    <source>
        <dbReference type="ARBA" id="ARBA00082369"/>
    </source>
</evidence>
<feature type="domain" description="RING-type" evidence="22">
    <location>
        <begin position="38"/>
        <end position="76"/>
    </location>
</feature>
<dbReference type="InterPro" id="IPR013083">
    <property type="entry name" value="Znf_RING/FYVE/PHD"/>
</dbReference>
<name>A0A8E2ARN2_9APHY</name>
<feature type="region of interest" description="Disordered" evidence="21">
    <location>
        <begin position="337"/>
        <end position="367"/>
    </location>
</feature>
<keyword evidence="8" id="KW-0479">Metal-binding</keyword>
<dbReference type="OrthoDB" id="9049620at2759"/>
<dbReference type="SUPFAM" id="SSF57850">
    <property type="entry name" value="RING/U-box"/>
    <property type="match status" value="1"/>
</dbReference>
<evidence type="ECO:0000256" key="14">
    <source>
        <dbReference type="ARBA" id="ARBA00023204"/>
    </source>
</evidence>
<feature type="domain" description="UBZ4-type" evidence="23">
    <location>
        <begin position="163"/>
        <end position="194"/>
    </location>
</feature>
<evidence type="ECO:0000256" key="9">
    <source>
        <dbReference type="ARBA" id="ARBA00022763"/>
    </source>
</evidence>
<dbReference type="GO" id="GO:0005634">
    <property type="term" value="C:nucleus"/>
    <property type="evidence" value="ECO:0007669"/>
    <property type="project" value="UniProtKB-SubCell"/>
</dbReference>
<feature type="compositionally biased region" description="Basic and acidic residues" evidence="21">
    <location>
        <begin position="222"/>
        <end position="235"/>
    </location>
</feature>
<comment type="pathway">
    <text evidence="3">Protein modification; protein ubiquitination.</text>
</comment>
<feature type="compositionally biased region" description="Polar residues" evidence="21">
    <location>
        <begin position="117"/>
        <end position="133"/>
    </location>
</feature>
<dbReference type="EMBL" id="KV722435">
    <property type="protein sequence ID" value="OCH89108.1"/>
    <property type="molecule type" value="Genomic_DNA"/>
</dbReference>
<feature type="compositionally biased region" description="Basic and acidic residues" evidence="21">
    <location>
        <begin position="337"/>
        <end position="349"/>
    </location>
</feature>
<evidence type="ECO:0000256" key="10">
    <source>
        <dbReference type="ARBA" id="ARBA00022771"/>
    </source>
</evidence>
<comment type="similarity">
    <text evidence="4">Belongs to the RAD18 family.</text>
</comment>
<feature type="region of interest" description="Disordered" evidence="21">
    <location>
        <begin position="110"/>
        <end position="158"/>
    </location>
</feature>
<dbReference type="GO" id="GO:0003697">
    <property type="term" value="F:single-stranded DNA binding"/>
    <property type="evidence" value="ECO:0007669"/>
    <property type="project" value="InterPro"/>
</dbReference>
<protein>
    <recommendedName>
        <fullName evidence="6">Postreplication repair E3 ubiquitin-protein ligase RAD18</fullName>
        <ecNumber evidence="5">2.3.2.27</ecNumber>
    </recommendedName>
    <alternativeName>
        <fullName evidence="17">Postreplication repair E3 ubiquitin-protein ligase rad18</fullName>
    </alternativeName>
    <alternativeName>
        <fullName evidence="16 18">RING-type E3 ubiquitin transferase RAD18</fullName>
    </alternativeName>
</protein>
<dbReference type="InterPro" id="IPR017907">
    <property type="entry name" value="Znf_RING_CS"/>
</dbReference>
<dbReference type="SMART" id="SM00184">
    <property type="entry name" value="RING"/>
    <property type="match status" value="1"/>
</dbReference>
<dbReference type="PROSITE" id="PS00518">
    <property type="entry name" value="ZF_RING_1"/>
    <property type="match status" value="1"/>
</dbReference>
<keyword evidence="11" id="KW-0833">Ubl conjugation pathway</keyword>
<keyword evidence="10 19" id="KW-0863">Zinc-finger</keyword>
<evidence type="ECO:0000256" key="21">
    <source>
        <dbReference type="SAM" id="MobiDB-lite"/>
    </source>
</evidence>
<organism evidence="24 25">
    <name type="scientific">Obba rivulosa</name>
    <dbReference type="NCBI Taxonomy" id="1052685"/>
    <lineage>
        <taxon>Eukaryota</taxon>
        <taxon>Fungi</taxon>
        <taxon>Dikarya</taxon>
        <taxon>Basidiomycota</taxon>
        <taxon>Agaricomycotina</taxon>
        <taxon>Agaricomycetes</taxon>
        <taxon>Polyporales</taxon>
        <taxon>Gelatoporiaceae</taxon>
        <taxon>Obba</taxon>
    </lineage>
</organism>
<evidence type="ECO:0000256" key="13">
    <source>
        <dbReference type="ARBA" id="ARBA00023125"/>
    </source>
</evidence>
<evidence type="ECO:0000256" key="7">
    <source>
        <dbReference type="ARBA" id="ARBA00022679"/>
    </source>
</evidence>
<feature type="compositionally biased region" description="Polar residues" evidence="21">
    <location>
        <begin position="190"/>
        <end position="200"/>
    </location>
</feature>
<evidence type="ECO:0000256" key="19">
    <source>
        <dbReference type="PROSITE-ProRule" id="PRU00175"/>
    </source>
</evidence>
<accession>A0A8E2ARN2</accession>
<keyword evidence="25" id="KW-1185">Reference proteome</keyword>
<comment type="catalytic activity">
    <reaction evidence="1">
        <text>S-ubiquitinyl-[E2 ubiquitin-conjugating enzyme]-L-cysteine + [acceptor protein]-L-lysine = [E2 ubiquitin-conjugating enzyme]-L-cysteine + N(6)-ubiquitinyl-[acceptor protein]-L-lysine.</text>
        <dbReference type="EC" id="2.3.2.27"/>
    </reaction>
</comment>
<dbReference type="Proteomes" id="UP000250043">
    <property type="component" value="Unassembled WGS sequence"/>
</dbReference>
<dbReference type="InterPro" id="IPR001841">
    <property type="entry name" value="Znf_RING"/>
</dbReference>
<dbReference type="PANTHER" id="PTHR14134:SF2">
    <property type="entry name" value="E3 UBIQUITIN-PROTEIN LIGASE RAD18"/>
    <property type="match status" value="1"/>
</dbReference>
<evidence type="ECO:0000256" key="16">
    <source>
        <dbReference type="ARBA" id="ARBA00031783"/>
    </source>
</evidence>
<feature type="region of interest" description="Disordered" evidence="21">
    <location>
        <begin position="1"/>
        <end position="26"/>
    </location>
</feature>
<dbReference type="GO" id="GO:0097505">
    <property type="term" value="C:Rad6-Rad18 complex"/>
    <property type="evidence" value="ECO:0007669"/>
    <property type="project" value="TreeGrafter"/>
</dbReference>
<dbReference type="EC" id="2.3.2.27" evidence="5"/>
<keyword evidence="9 20" id="KW-0227">DNA damage</keyword>
<evidence type="ECO:0000256" key="1">
    <source>
        <dbReference type="ARBA" id="ARBA00000900"/>
    </source>
</evidence>
<dbReference type="PROSITE" id="PS50089">
    <property type="entry name" value="ZF_RING_2"/>
    <property type="match status" value="1"/>
</dbReference>
<dbReference type="GO" id="GO:0006281">
    <property type="term" value="P:DNA repair"/>
    <property type="evidence" value="ECO:0007669"/>
    <property type="project" value="UniProtKB-KW"/>
</dbReference>
<keyword evidence="13" id="KW-0238">DNA-binding</keyword>
<dbReference type="GO" id="GO:0061630">
    <property type="term" value="F:ubiquitin protein ligase activity"/>
    <property type="evidence" value="ECO:0007669"/>
    <property type="project" value="UniProtKB-EC"/>
</dbReference>
<evidence type="ECO:0000256" key="15">
    <source>
        <dbReference type="ARBA" id="ARBA00023242"/>
    </source>
</evidence>
<dbReference type="Pfam" id="PF13445">
    <property type="entry name" value="zf-RING_UBOX"/>
    <property type="match status" value="1"/>
</dbReference>
<dbReference type="SMART" id="SM00734">
    <property type="entry name" value="ZnF_Rad18"/>
    <property type="match status" value="1"/>
</dbReference>
<evidence type="ECO:0000256" key="4">
    <source>
        <dbReference type="ARBA" id="ARBA00009506"/>
    </source>
</evidence>
<reference evidence="24 25" key="1">
    <citation type="submission" date="2016-07" db="EMBL/GenBank/DDBJ databases">
        <title>Draft genome of the white-rot fungus Obba rivulosa 3A-2.</title>
        <authorList>
            <consortium name="DOE Joint Genome Institute"/>
            <person name="Miettinen O."/>
            <person name="Riley R."/>
            <person name="Acob R."/>
            <person name="Barry K."/>
            <person name="Cullen D."/>
            <person name="De Vries R."/>
            <person name="Hainaut M."/>
            <person name="Hatakka A."/>
            <person name="Henrissat B."/>
            <person name="Hilden K."/>
            <person name="Kuo R."/>
            <person name="Labutti K."/>
            <person name="Lipzen A."/>
            <person name="Makela M.R."/>
            <person name="Sandor L."/>
            <person name="Spatafora J.W."/>
            <person name="Grigoriev I.V."/>
            <person name="Hibbett D.S."/>
        </authorList>
    </citation>
    <scope>NUCLEOTIDE SEQUENCE [LARGE SCALE GENOMIC DNA]</scope>
    <source>
        <strain evidence="24 25">3A-2</strain>
    </source>
</reference>
<dbReference type="Gene3D" id="3.30.160.60">
    <property type="entry name" value="Classic Zinc Finger"/>
    <property type="match status" value="1"/>
</dbReference>
<keyword evidence="12" id="KW-0862">Zinc</keyword>
<evidence type="ECO:0000256" key="8">
    <source>
        <dbReference type="ARBA" id="ARBA00022723"/>
    </source>
</evidence>
<evidence type="ECO:0000256" key="3">
    <source>
        <dbReference type="ARBA" id="ARBA00004906"/>
    </source>
</evidence>
<proteinExistence type="inferred from homology"/>
<evidence type="ECO:0000313" key="24">
    <source>
        <dbReference type="EMBL" id="OCH89108.1"/>
    </source>
</evidence>
<feature type="compositionally biased region" description="Polar residues" evidence="21">
    <location>
        <begin position="1"/>
        <end position="16"/>
    </location>
</feature>
<dbReference type="GO" id="GO:0008270">
    <property type="term" value="F:zinc ion binding"/>
    <property type="evidence" value="ECO:0007669"/>
    <property type="project" value="UniProtKB-KW"/>
</dbReference>
<evidence type="ECO:0000256" key="12">
    <source>
        <dbReference type="ARBA" id="ARBA00022833"/>
    </source>
</evidence>
<dbReference type="InterPro" id="IPR006642">
    <property type="entry name" value="Rad18_UBZ4"/>
</dbReference>
<keyword evidence="14 20" id="KW-0234">DNA repair</keyword>
<evidence type="ECO:0000313" key="25">
    <source>
        <dbReference type="Proteomes" id="UP000250043"/>
    </source>
</evidence>
<keyword evidence="7" id="KW-0808">Transferase</keyword>
<feature type="region of interest" description="Disordered" evidence="21">
    <location>
        <begin position="190"/>
        <end position="246"/>
    </location>
</feature>
<gene>
    <name evidence="24" type="ORF">OBBRIDRAFT_733241</name>
</gene>
<evidence type="ECO:0000256" key="11">
    <source>
        <dbReference type="ARBA" id="ARBA00022786"/>
    </source>
</evidence>
<dbReference type="Gene3D" id="3.30.40.10">
    <property type="entry name" value="Zinc/RING finger domain, C3HC4 (zinc finger)"/>
    <property type="match status" value="1"/>
</dbReference>
<dbReference type="GO" id="GO:0006513">
    <property type="term" value="P:protein monoubiquitination"/>
    <property type="evidence" value="ECO:0007669"/>
    <property type="project" value="InterPro"/>
</dbReference>
<dbReference type="FunFam" id="3.30.40.10:FF:000172">
    <property type="entry name" value="E3 ubiquitin-protein ligase RAD18"/>
    <property type="match status" value="1"/>
</dbReference>
<dbReference type="GO" id="GO:0006301">
    <property type="term" value="P:DNA damage tolerance"/>
    <property type="evidence" value="ECO:0007669"/>
    <property type="project" value="InterPro"/>
</dbReference>
<comment type="subcellular location">
    <subcellularLocation>
        <location evidence="2">Nucleus</location>
    </subcellularLocation>
</comment>
<evidence type="ECO:0000256" key="5">
    <source>
        <dbReference type="ARBA" id="ARBA00012483"/>
    </source>
</evidence>
<evidence type="ECO:0000256" key="20">
    <source>
        <dbReference type="PROSITE-ProRule" id="PRU01256"/>
    </source>
</evidence>
<dbReference type="InterPro" id="IPR039577">
    <property type="entry name" value="Rad18"/>
</dbReference>
<dbReference type="InterPro" id="IPR027370">
    <property type="entry name" value="Znf-RING_euk"/>
</dbReference>
<evidence type="ECO:0000259" key="23">
    <source>
        <dbReference type="PROSITE" id="PS51908"/>
    </source>
</evidence>
<evidence type="ECO:0000256" key="6">
    <source>
        <dbReference type="ARBA" id="ARBA00015551"/>
    </source>
</evidence>
<evidence type="ECO:0000256" key="17">
    <source>
        <dbReference type="ARBA" id="ARBA00074353"/>
    </source>
</evidence>
<dbReference type="AlphaFoldDB" id="A0A8E2ARN2"/>
<dbReference type="PROSITE" id="PS51908">
    <property type="entry name" value="ZF_UBZ4"/>
    <property type="match status" value="1"/>
</dbReference>
<sequence>MQPNVVSLSESDSVQDPTDFPPSSIAPGLRDLDDSLRCPICRELYTAPVTLSCGHCYCSLCIRNSLSSKAECPICRQNASEVHIRKNPAMESVVKSWASGRDFILGLLKPQEDHRTSPSVDSQGKASNTQPDSPSKKRKRTTDDTLTSAAGERKLTPGISKAQVQCPMCNQTVPERTINQHLDSGCQSYLSEASSSGTRGQQKEQWSKVFGNSGITHRNKDKGKAKEKEKEKDGDPDGLSDVDPLPKVSYNVLKDKLIQEYLTEHGLPTNGGRDACIARHQKWVMLFNANLDRSPANRQSLDQLKRELKKWEEAQQTRKHSVTDVVAYQKEHKSEFERLKEEARRRIPDKTSNSAAASGIIVIDDDE</sequence>
<evidence type="ECO:0000256" key="2">
    <source>
        <dbReference type="ARBA" id="ARBA00004123"/>
    </source>
</evidence>